<name>A0ABR1DLH7_NECAM</name>
<proteinExistence type="predicted"/>
<comment type="caution">
    <text evidence="1">The sequence shown here is derived from an EMBL/GenBank/DDBJ whole genome shotgun (WGS) entry which is preliminary data.</text>
</comment>
<organism evidence="1 2">
    <name type="scientific">Necator americanus</name>
    <name type="common">Human hookworm</name>
    <dbReference type="NCBI Taxonomy" id="51031"/>
    <lineage>
        <taxon>Eukaryota</taxon>
        <taxon>Metazoa</taxon>
        <taxon>Ecdysozoa</taxon>
        <taxon>Nematoda</taxon>
        <taxon>Chromadorea</taxon>
        <taxon>Rhabditida</taxon>
        <taxon>Rhabditina</taxon>
        <taxon>Rhabditomorpha</taxon>
        <taxon>Strongyloidea</taxon>
        <taxon>Ancylostomatidae</taxon>
        <taxon>Bunostominae</taxon>
        <taxon>Necator</taxon>
    </lineage>
</organism>
<keyword evidence="2" id="KW-1185">Reference proteome</keyword>
<gene>
    <name evidence="1" type="primary">Necator_chrIV.g16265</name>
    <name evidence="1" type="ORF">RB195_002969</name>
</gene>
<reference evidence="1 2" key="1">
    <citation type="submission" date="2023-08" db="EMBL/GenBank/DDBJ databases">
        <title>A Necator americanus chromosomal reference genome.</title>
        <authorList>
            <person name="Ilik V."/>
            <person name="Petrzelkova K.J."/>
            <person name="Pardy F."/>
            <person name="Fuh T."/>
            <person name="Niatou-Singa F.S."/>
            <person name="Gouil Q."/>
            <person name="Baker L."/>
            <person name="Ritchie M.E."/>
            <person name="Jex A.R."/>
            <person name="Gazzola D."/>
            <person name="Li H."/>
            <person name="Toshio Fujiwara R."/>
            <person name="Zhan B."/>
            <person name="Aroian R.V."/>
            <person name="Pafco B."/>
            <person name="Schwarz E.M."/>
        </authorList>
    </citation>
    <scope>NUCLEOTIDE SEQUENCE [LARGE SCALE GENOMIC DNA]</scope>
    <source>
        <strain evidence="1 2">Aroian</strain>
        <tissue evidence="1">Whole animal</tissue>
    </source>
</reference>
<dbReference type="EMBL" id="JAVFWL010000004">
    <property type="protein sequence ID" value="KAK6751303.1"/>
    <property type="molecule type" value="Genomic_DNA"/>
</dbReference>
<sequence length="231" mass="25081">MSTNTSILRGDKSTYPYEVFHLLKCDAVELGHGMVLIEQSGRMWFVKRAYVTASNLETISRAFAASSKESVSIENDVTNSTVATGGVGTAVCEEEAIFSIRFINSVNICCCALVWFSKMIPGSLPSPSECPLSNSAKQKRAGLLWNLTIGPTELGGPPRVIVSETDFTSNLTGPGVGAGARSVVRPGRKPRLELLSKNRRPQPSALYSADRQLLWLSLQPKTFIEVEEIGE</sequence>
<evidence type="ECO:0000313" key="1">
    <source>
        <dbReference type="EMBL" id="KAK6751303.1"/>
    </source>
</evidence>
<protein>
    <submittedName>
        <fullName evidence="1">Uncharacterized protein</fullName>
    </submittedName>
</protein>
<evidence type="ECO:0000313" key="2">
    <source>
        <dbReference type="Proteomes" id="UP001303046"/>
    </source>
</evidence>
<accession>A0ABR1DLH7</accession>
<dbReference type="Proteomes" id="UP001303046">
    <property type="component" value="Unassembled WGS sequence"/>
</dbReference>